<dbReference type="InterPro" id="IPR045279">
    <property type="entry name" value="ARR-like"/>
</dbReference>
<evidence type="ECO:0000313" key="12">
    <source>
        <dbReference type="Proteomes" id="UP000636800"/>
    </source>
</evidence>
<evidence type="ECO:0000256" key="5">
    <source>
        <dbReference type="ARBA" id="ARBA00023242"/>
    </source>
</evidence>
<organism evidence="11 12">
    <name type="scientific">Vanilla planifolia</name>
    <name type="common">Vanilla</name>
    <dbReference type="NCBI Taxonomy" id="51239"/>
    <lineage>
        <taxon>Eukaryota</taxon>
        <taxon>Viridiplantae</taxon>
        <taxon>Streptophyta</taxon>
        <taxon>Embryophyta</taxon>
        <taxon>Tracheophyta</taxon>
        <taxon>Spermatophyta</taxon>
        <taxon>Magnoliopsida</taxon>
        <taxon>Liliopsida</taxon>
        <taxon>Asparagales</taxon>
        <taxon>Orchidaceae</taxon>
        <taxon>Vanilloideae</taxon>
        <taxon>Vanilleae</taxon>
        <taxon>Vanilla</taxon>
    </lineage>
</organism>
<dbReference type="Proteomes" id="UP000636800">
    <property type="component" value="Unassembled WGS sequence"/>
</dbReference>
<feature type="region of interest" description="Disordered" evidence="8">
    <location>
        <begin position="192"/>
        <end position="213"/>
    </location>
</feature>
<reference evidence="11 12" key="1">
    <citation type="journal article" date="2020" name="Nat. Food">
        <title>A phased Vanilla planifolia genome enables genetic improvement of flavour and production.</title>
        <authorList>
            <person name="Hasing T."/>
            <person name="Tang H."/>
            <person name="Brym M."/>
            <person name="Khazi F."/>
            <person name="Huang T."/>
            <person name="Chambers A.H."/>
        </authorList>
    </citation>
    <scope>NUCLEOTIDE SEQUENCE [LARGE SCALE GENOMIC DNA]</scope>
    <source>
        <tissue evidence="11">Leaf</tissue>
    </source>
</reference>
<dbReference type="Pfam" id="PF06203">
    <property type="entry name" value="CCT"/>
    <property type="match status" value="1"/>
</dbReference>
<dbReference type="Pfam" id="PF00072">
    <property type="entry name" value="Response_reg"/>
    <property type="match status" value="1"/>
</dbReference>
<sequence>MGVGEVRDMALEVEEAEARWEKLLLRTPVRVLLVESDDSTRQIIAALLRKCGYRVAAASDGLKAWLILKEKVQLVDIVLTDVELRNISGIELLIKIMNDRILRHIPVIMMSSNDSISTVLKCMMEGASDFLVKPIRKNELTNIWQHVWRKQKLSCENESIGYKSENHPTKRLKIELENNLLLLEKADHKQDDREYYEKESDSQSSCTRSDMDHESKCKMKDKVKFKGSQHQGVVILDANMQLEGNLNRQELNQDKFSSGMFHLVEANNDQSQHSCNEKSLSNCEANLLGNINLKQNSSSTSIVDLSLEGYHDTVSSRQANDESNSLHHSNSSAFSLYDNSSRGALELSKLTNVQSQHMGSSDSSIELSHDPSVSNPLQYNELNSKPEETKPFCAALPRQDRLAFQSTPIQLIPILVPVGSMPFNAPLSNSFIHPLFYPQSFLPFWSTMPSMMQDAFYQYPFHQSTSKDYKPLQNHPPEDYCHNTQNFQTHHSQEESTEPVNEQRHVSISNGDANIIGRDTGCHLNQSEPSGVHHGSHEHVTTMGVSEASVLSVDEEGSHTDVIKSEGADCFSQRQAALAKFRLKRKDRCYAKKVRYVSRQRLAKQRPRVKGQFVRQV</sequence>
<evidence type="ECO:0000259" key="9">
    <source>
        <dbReference type="PROSITE" id="PS50110"/>
    </source>
</evidence>
<dbReference type="InterPro" id="IPR010402">
    <property type="entry name" value="CCT_domain"/>
</dbReference>
<evidence type="ECO:0000256" key="6">
    <source>
        <dbReference type="PROSITE-ProRule" id="PRU00169"/>
    </source>
</evidence>
<dbReference type="InterPro" id="IPR001789">
    <property type="entry name" value="Sig_transdc_resp-reg_receiver"/>
</dbReference>
<protein>
    <submittedName>
        <fullName evidence="11">Uncharacterized protein</fullName>
    </submittedName>
</protein>
<evidence type="ECO:0000313" key="11">
    <source>
        <dbReference type="EMBL" id="KAG0452772.1"/>
    </source>
</evidence>
<dbReference type="EMBL" id="JADCNL010000014">
    <property type="protein sequence ID" value="KAG0452772.1"/>
    <property type="molecule type" value="Genomic_DNA"/>
</dbReference>
<evidence type="ECO:0000256" key="8">
    <source>
        <dbReference type="SAM" id="MobiDB-lite"/>
    </source>
</evidence>
<comment type="caution">
    <text evidence="11">The sequence shown here is derived from an EMBL/GenBank/DDBJ whole genome shotgun (WGS) entry which is preliminary data.</text>
</comment>
<dbReference type="PANTHER" id="PTHR43874">
    <property type="entry name" value="TWO-COMPONENT RESPONSE REGULATOR"/>
    <property type="match status" value="1"/>
</dbReference>
<proteinExistence type="inferred from homology"/>
<comment type="similarity">
    <text evidence="2">Belongs to the ARR-like family.</text>
</comment>
<feature type="domain" description="Response regulatory" evidence="9">
    <location>
        <begin position="30"/>
        <end position="148"/>
    </location>
</feature>
<dbReference type="GO" id="GO:0009736">
    <property type="term" value="P:cytokinin-activated signaling pathway"/>
    <property type="evidence" value="ECO:0007669"/>
    <property type="project" value="InterPro"/>
</dbReference>
<evidence type="ECO:0000256" key="2">
    <source>
        <dbReference type="ARBA" id="ARBA00010330"/>
    </source>
</evidence>
<name>A0A835PMB1_VANPL</name>
<dbReference type="GO" id="GO:0000160">
    <property type="term" value="P:phosphorelay signal transduction system"/>
    <property type="evidence" value="ECO:0007669"/>
    <property type="project" value="UniProtKB-KW"/>
</dbReference>
<evidence type="ECO:0000256" key="1">
    <source>
        <dbReference type="ARBA" id="ARBA00004123"/>
    </source>
</evidence>
<dbReference type="PANTHER" id="PTHR43874:SF146">
    <property type="entry name" value="TWO-COMPONENT RESPONSE REGULATOR-LIKE APRR9"/>
    <property type="match status" value="1"/>
</dbReference>
<dbReference type="SMART" id="SM00448">
    <property type="entry name" value="REC"/>
    <property type="match status" value="1"/>
</dbReference>
<evidence type="ECO:0000256" key="4">
    <source>
        <dbReference type="ARBA" id="ARBA00023108"/>
    </source>
</evidence>
<feature type="region of interest" description="Disordered" evidence="8">
    <location>
        <begin position="352"/>
        <end position="372"/>
    </location>
</feature>
<gene>
    <name evidence="11" type="ORF">HPP92_025436</name>
</gene>
<dbReference type="Gene3D" id="3.40.50.2300">
    <property type="match status" value="1"/>
</dbReference>
<comment type="subcellular location">
    <subcellularLocation>
        <location evidence="1 7">Nucleus</location>
    </subcellularLocation>
</comment>
<evidence type="ECO:0000256" key="3">
    <source>
        <dbReference type="ARBA" id="ARBA00023012"/>
    </source>
</evidence>
<dbReference type="GO" id="GO:0048511">
    <property type="term" value="P:rhythmic process"/>
    <property type="evidence" value="ECO:0007669"/>
    <property type="project" value="UniProtKB-KW"/>
</dbReference>
<dbReference type="AlphaFoldDB" id="A0A835PMB1"/>
<evidence type="ECO:0000256" key="7">
    <source>
        <dbReference type="PROSITE-ProRule" id="PRU00357"/>
    </source>
</evidence>
<keyword evidence="6" id="KW-0597">Phosphoprotein</keyword>
<keyword evidence="5 7" id="KW-0539">Nucleus</keyword>
<feature type="modified residue" description="4-aspartylphosphate" evidence="6">
    <location>
        <position position="81"/>
    </location>
</feature>
<keyword evidence="12" id="KW-1185">Reference proteome</keyword>
<feature type="compositionally biased region" description="Basic and acidic residues" evidence="8">
    <location>
        <begin position="192"/>
        <end position="201"/>
    </location>
</feature>
<dbReference type="SUPFAM" id="SSF52172">
    <property type="entry name" value="CheY-like"/>
    <property type="match status" value="1"/>
</dbReference>
<evidence type="ECO:0000259" key="10">
    <source>
        <dbReference type="PROSITE" id="PS51017"/>
    </source>
</evidence>
<dbReference type="PROSITE" id="PS51017">
    <property type="entry name" value="CCT"/>
    <property type="match status" value="1"/>
</dbReference>
<feature type="domain" description="CCT" evidence="10">
    <location>
        <begin position="574"/>
        <end position="616"/>
    </location>
</feature>
<keyword evidence="4" id="KW-0090">Biological rhythms</keyword>
<keyword evidence="3" id="KW-0902">Two-component regulatory system</keyword>
<dbReference type="PROSITE" id="PS50110">
    <property type="entry name" value="RESPONSE_REGULATORY"/>
    <property type="match status" value="1"/>
</dbReference>
<accession>A0A835PMB1</accession>
<dbReference type="OrthoDB" id="3851628at2759"/>
<dbReference type="GO" id="GO:0005634">
    <property type="term" value="C:nucleus"/>
    <property type="evidence" value="ECO:0007669"/>
    <property type="project" value="UniProtKB-SubCell"/>
</dbReference>
<dbReference type="InterPro" id="IPR011006">
    <property type="entry name" value="CheY-like_superfamily"/>
</dbReference>